<dbReference type="Proteomes" id="UP000001645">
    <property type="component" value="Chromosome 24"/>
</dbReference>
<evidence type="ECO:0000256" key="2">
    <source>
        <dbReference type="ARBA" id="ARBA00010744"/>
    </source>
</evidence>
<reference evidence="6 7" key="1">
    <citation type="journal article" date="2010" name="PLoS Biol.">
        <title>Multi-platform next-generation sequencing of the domestic turkey (Meleagris gallopavo): genome assembly and analysis.</title>
        <authorList>
            <person name="Dalloul R.A."/>
            <person name="Long J.A."/>
            <person name="Zimin A.V."/>
            <person name="Aslam L."/>
            <person name="Beal K."/>
            <person name="Blomberg L.A."/>
            <person name="Bouffard P."/>
            <person name="Burt D.W."/>
            <person name="Crasta O."/>
            <person name="Crooijmans R.P."/>
            <person name="Cooper K."/>
            <person name="Coulombe R.A."/>
            <person name="De S."/>
            <person name="Delany M.E."/>
            <person name="Dodgson J.B."/>
            <person name="Dong J.J."/>
            <person name="Evans C."/>
            <person name="Frederickson K.M."/>
            <person name="Flicek P."/>
            <person name="Florea L."/>
            <person name="Folkerts O."/>
            <person name="Groenen M.A."/>
            <person name="Harkins T.T."/>
            <person name="Herrero J."/>
            <person name="Hoffmann S."/>
            <person name="Megens H.J."/>
            <person name="Jiang A."/>
            <person name="de Jong P."/>
            <person name="Kaiser P."/>
            <person name="Kim H."/>
            <person name="Kim K.W."/>
            <person name="Kim S."/>
            <person name="Langenberger D."/>
            <person name="Lee M.K."/>
            <person name="Lee T."/>
            <person name="Mane S."/>
            <person name="Marcais G."/>
            <person name="Marz M."/>
            <person name="McElroy A.P."/>
            <person name="Modise T."/>
            <person name="Nefedov M."/>
            <person name="Notredame C."/>
            <person name="Paton I.R."/>
            <person name="Payne W.S."/>
            <person name="Pertea G."/>
            <person name="Prickett D."/>
            <person name="Puiu D."/>
            <person name="Qioa D."/>
            <person name="Raineri E."/>
            <person name="Ruffier M."/>
            <person name="Salzberg S.L."/>
            <person name="Schatz M.C."/>
            <person name="Scheuring C."/>
            <person name="Schmidt C.J."/>
            <person name="Schroeder S."/>
            <person name="Searle S.M."/>
            <person name="Smith E.J."/>
            <person name="Smith J."/>
            <person name="Sonstegard T.S."/>
            <person name="Stadler P.F."/>
            <person name="Tafer H."/>
            <person name="Tu Z.J."/>
            <person name="Van Tassell C.P."/>
            <person name="Vilella A.J."/>
            <person name="Williams K.P."/>
            <person name="Yorke J.A."/>
            <person name="Zhang L."/>
            <person name="Zhang H.B."/>
            <person name="Zhang X."/>
            <person name="Zhang Y."/>
            <person name="Reed K.M."/>
        </authorList>
    </citation>
    <scope>NUCLEOTIDE SEQUENCE [LARGE SCALE GENOMIC DNA]</scope>
</reference>
<feature type="signal peptide" evidence="4">
    <location>
        <begin position="1"/>
        <end position="18"/>
    </location>
</feature>
<evidence type="ECO:0000259" key="5">
    <source>
        <dbReference type="Pfam" id="PF03066"/>
    </source>
</evidence>
<evidence type="ECO:0000313" key="6">
    <source>
        <dbReference type="Ensembl" id="ENSMGAP00000026271.1"/>
    </source>
</evidence>
<feature type="domain" description="Nucleoplasmin core" evidence="5">
    <location>
        <begin position="18"/>
        <end position="115"/>
    </location>
</feature>
<evidence type="ECO:0000256" key="3">
    <source>
        <dbReference type="ARBA" id="ARBA00023242"/>
    </source>
</evidence>
<dbReference type="Ensembl" id="ENSMGAT00000024367.1">
    <property type="protein sequence ID" value="ENSMGAP00000026271.1"/>
    <property type="gene ID" value="ENSMGAG00000018387.1"/>
</dbReference>
<evidence type="ECO:0000256" key="4">
    <source>
        <dbReference type="SAM" id="SignalP"/>
    </source>
</evidence>
<keyword evidence="4" id="KW-0732">Signal</keyword>
<dbReference type="GO" id="GO:0005730">
    <property type="term" value="C:nucleolus"/>
    <property type="evidence" value="ECO:0007669"/>
    <property type="project" value="TreeGrafter"/>
</dbReference>
<proteinExistence type="inferred from homology"/>
<dbReference type="SUPFAM" id="SSF69203">
    <property type="entry name" value="Nucleoplasmin-like core domain"/>
    <property type="match status" value="1"/>
</dbReference>
<evidence type="ECO:0000313" key="7">
    <source>
        <dbReference type="Proteomes" id="UP000001645"/>
    </source>
</evidence>
<keyword evidence="3" id="KW-0539">Nucleus</keyword>
<dbReference type="PANTHER" id="PTHR22747">
    <property type="entry name" value="NUCLEOPLASMIN"/>
    <property type="match status" value="1"/>
</dbReference>
<gene>
    <name evidence="6" type="primary">LOC104914236</name>
</gene>
<comment type="subcellular location">
    <subcellularLocation>
        <location evidence="1">Nucleus</location>
    </subcellularLocation>
</comment>
<dbReference type="InterPro" id="IPR004301">
    <property type="entry name" value="Nucleoplasmin"/>
</dbReference>
<feature type="chain" id="PRO_5033045505" description="Nucleoplasmin core domain-containing protein" evidence="4">
    <location>
        <begin position="19"/>
        <end position="177"/>
    </location>
</feature>
<dbReference type="InParanoid" id="A0A803Y3C4"/>
<dbReference type="GO" id="GO:0003723">
    <property type="term" value="F:RNA binding"/>
    <property type="evidence" value="ECO:0007669"/>
    <property type="project" value="TreeGrafter"/>
</dbReference>
<dbReference type="GeneTree" id="ENSGT00940000161418"/>
<reference evidence="6" key="3">
    <citation type="submission" date="2025-09" db="UniProtKB">
        <authorList>
            <consortium name="Ensembl"/>
        </authorList>
    </citation>
    <scope>IDENTIFICATION</scope>
</reference>
<reference evidence="6" key="2">
    <citation type="submission" date="2025-08" db="UniProtKB">
        <authorList>
            <consortium name="Ensembl"/>
        </authorList>
    </citation>
    <scope>IDENTIFICATION</scope>
</reference>
<dbReference type="PANTHER" id="PTHR22747:SF39">
    <property type="entry name" value="NUCLEOPLASMIN CORE DOMAIN-CONTAINING PROTEIN"/>
    <property type="match status" value="1"/>
</dbReference>
<comment type="similarity">
    <text evidence="2">Belongs to the nucleoplasmin family.</text>
</comment>
<dbReference type="InterPro" id="IPR036824">
    <property type="entry name" value="Nucleoplasmin_core_dom_sf"/>
</dbReference>
<dbReference type="Gene3D" id="2.60.120.340">
    <property type="entry name" value="Nucleoplasmin core domain"/>
    <property type="match status" value="1"/>
</dbReference>
<name>A0A803Y3C4_MELGA</name>
<organism evidence="6 7">
    <name type="scientific">Meleagris gallopavo</name>
    <name type="common">Wild turkey</name>
    <dbReference type="NCBI Taxonomy" id="9103"/>
    <lineage>
        <taxon>Eukaryota</taxon>
        <taxon>Metazoa</taxon>
        <taxon>Chordata</taxon>
        <taxon>Craniata</taxon>
        <taxon>Vertebrata</taxon>
        <taxon>Euteleostomi</taxon>
        <taxon>Archelosauria</taxon>
        <taxon>Archosauria</taxon>
        <taxon>Dinosauria</taxon>
        <taxon>Saurischia</taxon>
        <taxon>Theropoda</taxon>
        <taxon>Coelurosauria</taxon>
        <taxon>Aves</taxon>
        <taxon>Neognathae</taxon>
        <taxon>Galloanserae</taxon>
        <taxon>Galliformes</taxon>
        <taxon>Phasianidae</taxon>
        <taxon>Meleagridinae</taxon>
        <taxon>Meleagris</taxon>
    </lineage>
</organism>
<accession>A0A803Y3C4</accession>
<dbReference type="InterPro" id="IPR024057">
    <property type="entry name" value="Nucleoplasmin_core_dom"/>
</dbReference>
<keyword evidence="7" id="KW-1185">Reference proteome</keyword>
<dbReference type="GO" id="GO:0005737">
    <property type="term" value="C:cytoplasm"/>
    <property type="evidence" value="ECO:0007669"/>
    <property type="project" value="TreeGrafter"/>
</dbReference>
<protein>
    <recommendedName>
        <fullName evidence="5">Nucleoplasmin core domain-containing protein</fullName>
    </recommendedName>
</protein>
<dbReference type="Pfam" id="PF03066">
    <property type="entry name" value="Nucleoplasmin"/>
    <property type="match status" value="1"/>
</dbReference>
<dbReference type="GO" id="GO:0042393">
    <property type="term" value="F:histone binding"/>
    <property type="evidence" value="ECO:0007669"/>
    <property type="project" value="TreeGrafter"/>
</dbReference>
<sequence>MLFPLLSAPLRFAWEAAGCELSVNSQSCVVKEDDDFLEHLVLLKTISLGADARDELHVVAVESKNTYGDHKPVPIASLRVSVLPMISLKGLEFVPPVTFMLQCGTGPVYLSGQHVTCDFCPGDGEPCPAGSTHTRVLGLTMLLPIVEDVSRCKAHEEELLDMDGSDEDDARAVQNGE</sequence>
<dbReference type="AlphaFoldDB" id="A0A803Y3C4"/>
<dbReference type="GO" id="GO:0003682">
    <property type="term" value="F:chromatin binding"/>
    <property type="evidence" value="ECO:0007669"/>
    <property type="project" value="TreeGrafter"/>
</dbReference>
<evidence type="ECO:0000256" key="1">
    <source>
        <dbReference type="ARBA" id="ARBA00004123"/>
    </source>
</evidence>
<dbReference type="GO" id="GO:0005654">
    <property type="term" value="C:nucleoplasm"/>
    <property type="evidence" value="ECO:0007669"/>
    <property type="project" value="TreeGrafter"/>
</dbReference>
<dbReference type="GO" id="GO:0006338">
    <property type="term" value="P:chromatin remodeling"/>
    <property type="evidence" value="ECO:0007669"/>
    <property type="project" value="TreeGrafter"/>
</dbReference>